<evidence type="ECO:0000313" key="1">
    <source>
        <dbReference type="EMBL" id="AEG73593.1"/>
    </source>
</evidence>
<dbReference type="STRING" id="859194.MHF_1357"/>
<evidence type="ECO:0000313" key="2">
    <source>
        <dbReference type="Proteomes" id="UP000007952"/>
    </source>
</evidence>
<reference evidence="1 2" key="1">
    <citation type="journal article" date="2011" name="J. Bacteriol.">
        <title>Complete genome sequences of two hemotropic Mycoplasmas, Mycoplasma haemofelis strain Ohio2 and Mycoplasma suis strain Illinois.</title>
        <authorList>
            <person name="Messick J.B."/>
            <person name="Santos A.P."/>
            <person name="Guimaraes A.M."/>
        </authorList>
    </citation>
    <scope>NUCLEOTIDE SEQUENCE [LARGE SCALE GENOMIC DNA]</scope>
    <source>
        <strain evidence="1 2">Ohio2</strain>
    </source>
</reference>
<proteinExistence type="predicted"/>
<organism evidence="1 2">
    <name type="scientific">Mycoplasma haemofelis (strain Ohio2)</name>
    <dbReference type="NCBI Taxonomy" id="859194"/>
    <lineage>
        <taxon>Bacteria</taxon>
        <taxon>Bacillati</taxon>
        <taxon>Mycoplasmatota</taxon>
        <taxon>Mollicutes</taxon>
        <taxon>Mycoplasmataceae</taxon>
        <taxon>Mycoplasma</taxon>
    </lineage>
</organism>
<dbReference type="HOGENOM" id="CLU_098620_3_0_14"/>
<gene>
    <name evidence="1" type="ordered locus">MHF_1357</name>
</gene>
<dbReference type="EMBL" id="CP002808">
    <property type="protein sequence ID" value="AEG73593.1"/>
    <property type="molecule type" value="Genomic_DNA"/>
</dbReference>
<accession>F6FG95</accession>
<protein>
    <submittedName>
        <fullName evidence="1">Uncharacterized protein</fullName>
    </submittedName>
</protein>
<name>F6FG95_MYCHI</name>
<dbReference type="AlphaFoldDB" id="F6FG95"/>
<dbReference type="Proteomes" id="UP000007952">
    <property type="component" value="Chromosome"/>
</dbReference>
<reference key="2">
    <citation type="submission" date="2011-05" db="EMBL/GenBank/DDBJ databases">
        <title>The Genome of Mycoplasma haemofelis Strain Ohio2, a pathogenic hemoplasma of the cat.</title>
        <authorList>
            <person name="Santos A.P."/>
            <person name="Guimaraes A.M.S."/>
            <person name="SanMiguel P.J."/>
            <person name="Martin S.W."/>
            <person name="Messick J.B."/>
        </authorList>
    </citation>
    <scope>NUCLEOTIDE SEQUENCE</scope>
    <source>
        <strain>Ohio2</strain>
    </source>
</reference>
<dbReference type="BioCyc" id="MHAE859194:G1GR7-1352-MONOMER"/>
<dbReference type="KEGG" id="mhf:MHF_1357"/>
<sequence length="209" mass="23041">MGALLIKSLILAGGASLAVGGGFLAFSKDLFSNSKTIKNKLISEKYQILDTGSNHWSTIFSKYNDSKNTSWKFEGQISNEGDLKSACKKVLEREEDNQSLYKSASKWCVVPRKAEEFVSGLLKVEDGQDGEAWGRVLAAYKKTKVTGDSSTTKYALGDVSVTDSSSDNDAANKKALQKGCKDRKDKFTYDLDFDSSIQDMKEWCLDRPA</sequence>